<evidence type="ECO:0000313" key="2">
    <source>
        <dbReference type="EMBL" id="GAA2078998.1"/>
    </source>
</evidence>
<sequence>MGDWWYREIVEPGKLPLLTALVSFVVTFAVTRLVTRLIRAGRGPFRNVSAGGLHIHHAVPGLVLMVIGGFGAVGAGRAGAAACAVAALFGCGAGLVLDEFALLLHLDDVYWSEEGRKSVEIVVITAALVAILLSGSLPFGVDALSSAERRDRRAVGGVVGFHFVCSLLCLLKGKPRVALFGVLVPLLSLVGAVRLGRPGSWWARRLYARRPRARARAVRRAARHDKRWTPRLRRLEDFLGGPPSR</sequence>
<dbReference type="EMBL" id="BAAAPE010000008">
    <property type="protein sequence ID" value="GAA2078998.1"/>
    <property type="molecule type" value="Genomic_DNA"/>
</dbReference>
<gene>
    <name evidence="2" type="ORF">GCM10009801_36290</name>
</gene>
<comment type="caution">
    <text evidence="2">The sequence shown here is derived from an EMBL/GenBank/DDBJ whole genome shotgun (WGS) entry which is preliminary data.</text>
</comment>
<protein>
    <recommendedName>
        <fullName evidence="4">Integral membrane protein</fullName>
    </recommendedName>
</protein>
<evidence type="ECO:0008006" key="4">
    <source>
        <dbReference type="Google" id="ProtNLM"/>
    </source>
</evidence>
<evidence type="ECO:0000256" key="1">
    <source>
        <dbReference type="SAM" id="Phobius"/>
    </source>
</evidence>
<feature type="transmembrane region" description="Helical" evidence="1">
    <location>
        <begin position="55"/>
        <end position="73"/>
    </location>
</feature>
<keyword evidence="1" id="KW-0472">Membrane</keyword>
<accession>A0ABN2W043</accession>
<feature type="transmembrane region" description="Helical" evidence="1">
    <location>
        <begin position="118"/>
        <end position="141"/>
    </location>
</feature>
<keyword evidence="1" id="KW-0812">Transmembrane</keyword>
<evidence type="ECO:0000313" key="3">
    <source>
        <dbReference type="Proteomes" id="UP001500016"/>
    </source>
</evidence>
<keyword evidence="3" id="KW-1185">Reference proteome</keyword>
<keyword evidence="1" id="KW-1133">Transmembrane helix</keyword>
<feature type="transmembrane region" description="Helical" evidence="1">
    <location>
        <begin position="79"/>
        <end position="106"/>
    </location>
</feature>
<proteinExistence type="predicted"/>
<feature type="transmembrane region" description="Helical" evidence="1">
    <location>
        <begin position="178"/>
        <end position="196"/>
    </location>
</feature>
<dbReference type="RefSeq" id="WP_344529280.1">
    <property type="nucleotide sequence ID" value="NZ_BAAAPE010000008.1"/>
</dbReference>
<name>A0ABN2W043_9ACTN</name>
<reference evidence="2 3" key="1">
    <citation type="journal article" date="2019" name="Int. J. Syst. Evol. Microbiol.">
        <title>The Global Catalogue of Microorganisms (GCM) 10K type strain sequencing project: providing services to taxonomists for standard genome sequencing and annotation.</title>
        <authorList>
            <consortium name="The Broad Institute Genomics Platform"/>
            <consortium name="The Broad Institute Genome Sequencing Center for Infectious Disease"/>
            <person name="Wu L."/>
            <person name="Ma J."/>
        </authorList>
    </citation>
    <scope>NUCLEOTIDE SEQUENCE [LARGE SCALE GENOMIC DNA]</scope>
    <source>
        <strain evidence="2 3">JCM 15478</strain>
    </source>
</reference>
<feature type="transmembrane region" description="Helical" evidence="1">
    <location>
        <begin position="153"/>
        <end position="171"/>
    </location>
</feature>
<dbReference type="Proteomes" id="UP001500016">
    <property type="component" value="Unassembled WGS sequence"/>
</dbReference>
<feature type="transmembrane region" description="Helical" evidence="1">
    <location>
        <begin position="15"/>
        <end position="34"/>
    </location>
</feature>
<organism evidence="2 3">
    <name type="scientific">Streptomyces albiaxialis</name>
    <dbReference type="NCBI Taxonomy" id="329523"/>
    <lineage>
        <taxon>Bacteria</taxon>
        <taxon>Bacillati</taxon>
        <taxon>Actinomycetota</taxon>
        <taxon>Actinomycetes</taxon>
        <taxon>Kitasatosporales</taxon>
        <taxon>Streptomycetaceae</taxon>
        <taxon>Streptomyces</taxon>
    </lineage>
</organism>